<dbReference type="Gene3D" id="2.30.30.140">
    <property type="match status" value="1"/>
</dbReference>
<dbReference type="SMART" id="SM00293">
    <property type="entry name" value="PWWP"/>
    <property type="match status" value="1"/>
</dbReference>
<dbReference type="InterPro" id="IPR000313">
    <property type="entry name" value="PWWP_dom"/>
</dbReference>
<protein>
    <submittedName>
        <fullName evidence="3">Predicted protein</fullName>
    </submittedName>
</protein>
<dbReference type="Pfam" id="PF00855">
    <property type="entry name" value="PWWP"/>
    <property type="match status" value="1"/>
</dbReference>
<evidence type="ECO:0000313" key="3">
    <source>
        <dbReference type="EMBL" id="BAJ98657.1"/>
    </source>
</evidence>
<evidence type="ECO:0000259" key="2">
    <source>
        <dbReference type="PROSITE" id="PS50812"/>
    </source>
</evidence>
<reference evidence="3" key="1">
    <citation type="journal article" date="2011" name="Plant Physiol.">
        <title>Comprehensive sequence analysis of 24,783 barley full-length cDNAs derived from 12 clone libraries.</title>
        <authorList>
            <person name="Matsumoto T."/>
            <person name="Tanaka T."/>
            <person name="Sakai H."/>
            <person name="Amano N."/>
            <person name="Kanamori H."/>
            <person name="Kurita K."/>
            <person name="Kikuta A."/>
            <person name="Kamiya K."/>
            <person name="Yamamoto M."/>
            <person name="Ikawa H."/>
            <person name="Fujii N."/>
            <person name="Hori K."/>
            <person name="Itoh T."/>
            <person name="Sato K."/>
        </authorList>
    </citation>
    <scope>NUCLEOTIDE SEQUENCE</scope>
    <source>
        <tissue evidence="3">Shoot and root</tissue>
    </source>
</reference>
<feature type="region of interest" description="Disordered" evidence="1">
    <location>
        <begin position="143"/>
        <end position="241"/>
    </location>
</feature>
<dbReference type="PANTHER" id="PTHR12550:SF76">
    <property type="entry name" value="PWWP DOMAIN-CONTAINING PROTEIN"/>
    <property type="match status" value="1"/>
</dbReference>
<feature type="compositionally biased region" description="Basic and acidic residues" evidence="1">
    <location>
        <begin position="178"/>
        <end position="199"/>
    </location>
</feature>
<dbReference type="EMBL" id="AK367454">
    <property type="protein sequence ID" value="BAJ98657.1"/>
    <property type="molecule type" value="mRNA"/>
</dbReference>
<feature type="domain" description="PWWP" evidence="2">
    <location>
        <begin position="46"/>
        <end position="103"/>
    </location>
</feature>
<dbReference type="EMBL" id="AK368068">
    <property type="protein sequence ID" value="BAJ99271.1"/>
    <property type="molecule type" value="mRNA"/>
</dbReference>
<name>F2DU86_HORVV</name>
<dbReference type="SUPFAM" id="SSF63748">
    <property type="entry name" value="Tudor/PWWP/MBT"/>
    <property type="match status" value="1"/>
</dbReference>
<dbReference type="PROSITE" id="PS50812">
    <property type="entry name" value="PWWP"/>
    <property type="match status" value="1"/>
</dbReference>
<dbReference type="PANTHER" id="PTHR12550">
    <property type="entry name" value="HEPATOMA-DERIVED GROWTH FACTOR-RELATED"/>
    <property type="match status" value="1"/>
</dbReference>
<feature type="compositionally biased region" description="Basic and acidic residues" evidence="1">
    <location>
        <begin position="14"/>
        <end position="31"/>
    </location>
</feature>
<dbReference type="AlphaFoldDB" id="F2DU86"/>
<sequence>MADWPLPSNGVRADAVEEGHLGPRRPVDAAGKRAPQGPKWTREPQLGDLVLAKVKGYPFWPAKVSRPEDWNQEPAPRKFFVVFLGTKEIAFVGLQDLLPFTEKVKQDLVNKAREKRFPERHVKGLEVALVEVLKAYDELPKSSETANGLLPDPTPDQIAKPTEPLAKRHADSGTPKLEQIDDFHGRYPSLKRKDRDVPKSSETANGLLHYRTPDPIEKPVEPLVKQPVDGGTPKLGQTDDSHGRYLSLKREQRVLFAGIEERNLEDPYGIPKCIAVLEGLPDLQMEDTLKAADLFTDSKGNREVFLSFSSNALRLGWVRRKIQNT</sequence>
<feature type="compositionally biased region" description="Basic and acidic residues" evidence="1">
    <location>
        <begin position="211"/>
        <end position="220"/>
    </location>
</feature>
<feature type="region of interest" description="Disordered" evidence="1">
    <location>
        <begin position="1"/>
        <end position="42"/>
    </location>
</feature>
<proteinExistence type="evidence at transcript level"/>
<evidence type="ECO:0000256" key="1">
    <source>
        <dbReference type="SAM" id="MobiDB-lite"/>
    </source>
</evidence>
<accession>F2DU86</accession>
<organism evidence="3">
    <name type="scientific">Hordeum vulgare subsp. vulgare</name>
    <name type="common">Domesticated barley</name>
    <dbReference type="NCBI Taxonomy" id="112509"/>
    <lineage>
        <taxon>Eukaryota</taxon>
        <taxon>Viridiplantae</taxon>
        <taxon>Streptophyta</taxon>
        <taxon>Embryophyta</taxon>
        <taxon>Tracheophyta</taxon>
        <taxon>Spermatophyta</taxon>
        <taxon>Magnoliopsida</taxon>
        <taxon>Liliopsida</taxon>
        <taxon>Poales</taxon>
        <taxon>Poaceae</taxon>
        <taxon>BOP clade</taxon>
        <taxon>Pooideae</taxon>
        <taxon>Triticodae</taxon>
        <taxon>Triticeae</taxon>
        <taxon>Hordeinae</taxon>
        <taxon>Hordeum</taxon>
    </lineage>
</organism>